<organism evidence="3 4">
    <name type="scientific">Streptomyces mirabilis</name>
    <dbReference type="NCBI Taxonomy" id="68239"/>
    <lineage>
        <taxon>Bacteria</taxon>
        <taxon>Bacillati</taxon>
        <taxon>Actinomycetota</taxon>
        <taxon>Actinomycetes</taxon>
        <taxon>Kitasatosporales</taxon>
        <taxon>Streptomycetaceae</taxon>
        <taxon>Streptomyces</taxon>
    </lineage>
</organism>
<protein>
    <submittedName>
        <fullName evidence="3">Universal stress protein</fullName>
    </submittedName>
</protein>
<geneLocation type="plasmid" evidence="3">
    <name>unnamed1</name>
</geneLocation>
<proteinExistence type="inferred from homology"/>
<evidence type="ECO:0000313" key="4">
    <source>
        <dbReference type="Proteomes" id="UP001257627"/>
    </source>
</evidence>
<reference evidence="3 4" key="1">
    <citation type="submission" date="2023-02" db="EMBL/GenBank/DDBJ databases">
        <authorList>
            <person name="Maleckis M."/>
        </authorList>
    </citation>
    <scope>NUCLEOTIDE SEQUENCE [LARGE SCALE GENOMIC DNA]</scope>
    <source>
        <strain evidence="3 4">P8-A2</strain>
        <plasmid evidence="3">unnamed1</plasmid>
    </source>
</reference>
<dbReference type="PANTHER" id="PTHR46268:SF6">
    <property type="entry name" value="UNIVERSAL STRESS PROTEIN UP12"/>
    <property type="match status" value="1"/>
</dbReference>
<keyword evidence="4" id="KW-1185">Reference proteome</keyword>
<evidence type="ECO:0000259" key="2">
    <source>
        <dbReference type="Pfam" id="PF00582"/>
    </source>
</evidence>
<name>A0ABU3V679_9ACTN</name>
<dbReference type="PANTHER" id="PTHR46268">
    <property type="entry name" value="STRESS RESPONSE PROTEIN NHAX"/>
    <property type="match status" value="1"/>
</dbReference>
<dbReference type="Pfam" id="PF00582">
    <property type="entry name" value="Usp"/>
    <property type="match status" value="1"/>
</dbReference>
<dbReference type="EMBL" id="JARAKF010000003">
    <property type="protein sequence ID" value="MDU9001304.1"/>
    <property type="molecule type" value="Genomic_DNA"/>
</dbReference>
<feature type="domain" description="UspA" evidence="2">
    <location>
        <begin position="1"/>
        <end position="136"/>
    </location>
</feature>
<comment type="caution">
    <text evidence="3">The sequence shown here is derived from an EMBL/GenBank/DDBJ whole genome shotgun (WGS) entry which is preliminary data.</text>
</comment>
<dbReference type="PRINTS" id="PR01438">
    <property type="entry name" value="UNVRSLSTRESS"/>
</dbReference>
<evidence type="ECO:0000313" key="3">
    <source>
        <dbReference type="EMBL" id="MDU9001304.1"/>
    </source>
</evidence>
<dbReference type="RefSeq" id="WP_266944154.1">
    <property type="nucleotide sequence ID" value="NZ_JAPEMK010000002.1"/>
</dbReference>
<dbReference type="InterPro" id="IPR006015">
    <property type="entry name" value="Universal_stress_UspA"/>
</dbReference>
<dbReference type="InterPro" id="IPR006016">
    <property type="entry name" value="UspA"/>
</dbReference>
<sequence>MFERILVALDPSPSHESALRMAGGLARSTGAEVRVLHVVPFTVAGDAVVSLETDAEGTMLLEAAVRMLQALGLKAEGRLTRGVTQVIPRLISDAADEFKADLLVLSPHHRSSLAALLAPRVSDAVVHASDIAVLLAPERPAEQE</sequence>
<dbReference type="InterPro" id="IPR014729">
    <property type="entry name" value="Rossmann-like_a/b/a_fold"/>
</dbReference>
<dbReference type="CDD" id="cd00293">
    <property type="entry name" value="USP-like"/>
    <property type="match status" value="1"/>
</dbReference>
<comment type="similarity">
    <text evidence="1">Belongs to the universal stress protein A family.</text>
</comment>
<keyword evidence="3" id="KW-0614">Plasmid</keyword>
<dbReference type="SUPFAM" id="SSF52402">
    <property type="entry name" value="Adenine nucleotide alpha hydrolases-like"/>
    <property type="match status" value="1"/>
</dbReference>
<gene>
    <name evidence="3" type="ORF">PU648_55510</name>
</gene>
<accession>A0ABU3V679</accession>
<dbReference type="Gene3D" id="3.40.50.620">
    <property type="entry name" value="HUPs"/>
    <property type="match status" value="1"/>
</dbReference>
<evidence type="ECO:0000256" key="1">
    <source>
        <dbReference type="ARBA" id="ARBA00008791"/>
    </source>
</evidence>
<dbReference type="Proteomes" id="UP001257627">
    <property type="component" value="Unassembled WGS sequence"/>
</dbReference>